<dbReference type="NCBIfam" id="NF047420">
    <property type="entry name" value="EF_P_mod_YmfI"/>
    <property type="match status" value="1"/>
</dbReference>
<dbReference type="GO" id="GO:0004316">
    <property type="term" value="F:3-oxoacyl-[acyl-carrier-protein] reductase (NADPH) activity"/>
    <property type="evidence" value="ECO:0007669"/>
    <property type="project" value="UniProtKB-EC"/>
</dbReference>
<dbReference type="InterPro" id="IPR002347">
    <property type="entry name" value="SDR_fam"/>
</dbReference>
<dbReference type="RefSeq" id="WP_307355447.1">
    <property type="nucleotide sequence ID" value="NZ_BAAACJ010000032.1"/>
</dbReference>
<dbReference type="PANTHER" id="PTHR42879:SF2">
    <property type="entry name" value="3-OXOACYL-[ACYL-CARRIER-PROTEIN] REDUCTASE FABG"/>
    <property type="match status" value="1"/>
</dbReference>
<keyword evidence="4" id="KW-1185">Reference proteome</keyword>
<name>A0ABU0JT18_HATLI</name>
<evidence type="ECO:0000256" key="1">
    <source>
        <dbReference type="ARBA" id="ARBA00006484"/>
    </source>
</evidence>
<evidence type="ECO:0000256" key="2">
    <source>
        <dbReference type="ARBA" id="ARBA00023221"/>
    </source>
</evidence>
<comment type="similarity">
    <text evidence="1">Belongs to the short-chain dehydrogenases/reductases (SDR) family.</text>
</comment>
<accession>A0ABU0JT18</accession>
<keyword evidence="3" id="KW-0560">Oxidoreductase</keyword>
<dbReference type="NCBIfam" id="NF009466">
    <property type="entry name" value="PRK12826.1-2"/>
    <property type="match status" value="1"/>
</dbReference>
<dbReference type="EMBL" id="JAUSWN010000007">
    <property type="protein sequence ID" value="MDQ0479381.1"/>
    <property type="molecule type" value="Genomic_DNA"/>
</dbReference>
<dbReference type="SUPFAM" id="SSF51735">
    <property type="entry name" value="NAD(P)-binding Rossmann-fold domains"/>
    <property type="match status" value="1"/>
</dbReference>
<organism evidence="3 4">
    <name type="scientific">Hathewaya limosa</name>
    <name type="common">Clostridium limosum</name>
    <dbReference type="NCBI Taxonomy" id="1536"/>
    <lineage>
        <taxon>Bacteria</taxon>
        <taxon>Bacillati</taxon>
        <taxon>Bacillota</taxon>
        <taxon>Clostridia</taxon>
        <taxon>Eubacteriales</taxon>
        <taxon>Clostridiaceae</taxon>
        <taxon>Hathewaya</taxon>
    </lineage>
</organism>
<dbReference type="Proteomes" id="UP001224418">
    <property type="component" value="Unassembled WGS sequence"/>
</dbReference>
<sequence>MSDLGGKVVLISGSSRGIGKAIALAFAKENATIIINYKSSDNKADEVKKEIESIGGYAHLLKGDVSSYEQCKSMVEDIIKKFGKIDVLVNNAAVSKIDVFSFCTEETWDYIIGTNLKGVFNLTHNVVKYMVDKKEGSIINISSMWGEVGASCEVIYSTSKGGINAFTKALGKELAPSGIRVNAISPGVIDTEMNNCLSKEDKESLEEEIPMNRMGMPEEIGKVAVFLAKEDSSYMTGQVLRVDGGFI</sequence>
<dbReference type="NCBIfam" id="NF005559">
    <property type="entry name" value="PRK07231.1"/>
    <property type="match status" value="1"/>
</dbReference>
<dbReference type="PRINTS" id="PR00081">
    <property type="entry name" value="GDHRDH"/>
</dbReference>
<comment type="caution">
    <text evidence="3">The sequence shown here is derived from an EMBL/GenBank/DDBJ whole genome shotgun (WGS) entry which is preliminary data.</text>
</comment>
<dbReference type="InterPro" id="IPR050259">
    <property type="entry name" value="SDR"/>
</dbReference>
<dbReference type="Pfam" id="PF13561">
    <property type="entry name" value="adh_short_C2"/>
    <property type="match status" value="1"/>
</dbReference>
<keyword evidence="2" id="KW-0443">Lipid metabolism</keyword>
<reference evidence="3 4" key="1">
    <citation type="submission" date="2023-07" db="EMBL/GenBank/DDBJ databases">
        <title>Genomic Encyclopedia of Type Strains, Phase IV (KMG-IV): sequencing the most valuable type-strain genomes for metagenomic binning, comparative biology and taxonomic classification.</title>
        <authorList>
            <person name="Goeker M."/>
        </authorList>
    </citation>
    <scope>NUCLEOTIDE SEQUENCE [LARGE SCALE GENOMIC DNA]</scope>
    <source>
        <strain evidence="3 4">DSM 1400</strain>
    </source>
</reference>
<dbReference type="PANTHER" id="PTHR42879">
    <property type="entry name" value="3-OXOACYL-(ACYL-CARRIER-PROTEIN) REDUCTASE"/>
    <property type="match status" value="1"/>
</dbReference>
<keyword evidence="2" id="KW-0753">Steroid metabolism</keyword>
<dbReference type="InterPro" id="IPR020904">
    <property type="entry name" value="Sc_DH/Rdtase_CS"/>
</dbReference>
<dbReference type="EC" id="1.1.1.100" evidence="3"/>
<evidence type="ECO:0000313" key="4">
    <source>
        <dbReference type="Proteomes" id="UP001224418"/>
    </source>
</evidence>
<gene>
    <name evidence="3" type="ORF">QOZ93_001122</name>
</gene>
<dbReference type="PROSITE" id="PS00061">
    <property type="entry name" value="ADH_SHORT"/>
    <property type="match status" value="1"/>
</dbReference>
<dbReference type="InterPro" id="IPR036291">
    <property type="entry name" value="NAD(P)-bd_dom_sf"/>
</dbReference>
<evidence type="ECO:0000313" key="3">
    <source>
        <dbReference type="EMBL" id="MDQ0479381.1"/>
    </source>
</evidence>
<dbReference type="PRINTS" id="PR00080">
    <property type="entry name" value="SDRFAMILY"/>
</dbReference>
<dbReference type="Gene3D" id="3.40.50.720">
    <property type="entry name" value="NAD(P)-binding Rossmann-like Domain"/>
    <property type="match status" value="1"/>
</dbReference>
<protein>
    <submittedName>
        <fullName evidence="3">3-oxoacyl-[acyl-carrier protein] reductase</fullName>
        <ecNumber evidence="3">1.1.1.100</ecNumber>
    </submittedName>
</protein>
<proteinExistence type="inferred from homology"/>